<feature type="signal peptide" evidence="1">
    <location>
        <begin position="1"/>
        <end position="17"/>
    </location>
</feature>
<accession>A0A518DW87</accession>
<feature type="chain" id="PRO_5021734952" description="Lipoprotein" evidence="1">
    <location>
        <begin position="18"/>
        <end position="82"/>
    </location>
</feature>
<evidence type="ECO:0008006" key="4">
    <source>
        <dbReference type="Google" id="ProtNLM"/>
    </source>
</evidence>
<dbReference type="Proteomes" id="UP000317648">
    <property type="component" value="Chromosome"/>
</dbReference>
<sequence precursor="true">MRLLMIAFTILAVSASAGCGMTRNIFYPGSIEQQQRFATLHDPYPDNVAGPEVVGGRPLSFANPQPEPVRSDYARNYFMFGR</sequence>
<protein>
    <recommendedName>
        <fullName evidence="4">Lipoprotein</fullName>
    </recommendedName>
</protein>
<dbReference type="KEGG" id="lcre:Pla8534_39160"/>
<evidence type="ECO:0000313" key="3">
    <source>
        <dbReference type="Proteomes" id="UP000317648"/>
    </source>
</evidence>
<evidence type="ECO:0000256" key="1">
    <source>
        <dbReference type="SAM" id="SignalP"/>
    </source>
</evidence>
<proteinExistence type="predicted"/>
<dbReference type="PROSITE" id="PS51257">
    <property type="entry name" value="PROKAR_LIPOPROTEIN"/>
    <property type="match status" value="1"/>
</dbReference>
<keyword evidence="3" id="KW-1185">Reference proteome</keyword>
<dbReference type="RefSeq" id="WP_231756338.1">
    <property type="nucleotide sequence ID" value="NZ_CP036433.1"/>
</dbReference>
<organism evidence="2 3">
    <name type="scientific">Lignipirellula cremea</name>
    <dbReference type="NCBI Taxonomy" id="2528010"/>
    <lineage>
        <taxon>Bacteria</taxon>
        <taxon>Pseudomonadati</taxon>
        <taxon>Planctomycetota</taxon>
        <taxon>Planctomycetia</taxon>
        <taxon>Pirellulales</taxon>
        <taxon>Pirellulaceae</taxon>
        <taxon>Lignipirellula</taxon>
    </lineage>
</organism>
<dbReference type="EMBL" id="CP036433">
    <property type="protein sequence ID" value="QDU96097.1"/>
    <property type="molecule type" value="Genomic_DNA"/>
</dbReference>
<reference evidence="2 3" key="1">
    <citation type="submission" date="2019-02" db="EMBL/GenBank/DDBJ databases">
        <title>Deep-cultivation of Planctomycetes and their phenomic and genomic characterization uncovers novel biology.</title>
        <authorList>
            <person name="Wiegand S."/>
            <person name="Jogler M."/>
            <person name="Boedeker C."/>
            <person name="Pinto D."/>
            <person name="Vollmers J."/>
            <person name="Rivas-Marin E."/>
            <person name="Kohn T."/>
            <person name="Peeters S.H."/>
            <person name="Heuer A."/>
            <person name="Rast P."/>
            <person name="Oberbeckmann S."/>
            <person name="Bunk B."/>
            <person name="Jeske O."/>
            <person name="Meyerdierks A."/>
            <person name="Storesund J.E."/>
            <person name="Kallscheuer N."/>
            <person name="Luecker S."/>
            <person name="Lage O.M."/>
            <person name="Pohl T."/>
            <person name="Merkel B.J."/>
            <person name="Hornburger P."/>
            <person name="Mueller R.-W."/>
            <person name="Bruemmer F."/>
            <person name="Labrenz M."/>
            <person name="Spormann A.M."/>
            <person name="Op den Camp H."/>
            <person name="Overmann J."/>
            <person name="Amann R."/>
            <person name="Jetten M.S.M."/>
            <person name="Mascher T."/>
            <person name="Medema M.H."/>
            <person name="Devos D.P."/>
            <person name="Kaster A.-K."/>
            <person name="Ovreas L."/>
            <person name="Rohde M."/>
            <person name="Galperin M.Y."/>
            <person name="Jogler C."/>
        </authorList>
    </citation>
    <scope>NUCLEOTIDE SEQUENCE [LARGE SCALE GENOMIC DNA]</scope>
    <source>
        <strain evidence="2 3">Pla85_3_4</strain>
    </source>
</reference>
<name>A0A518DW87_9BACT</name>
<dbReference type="AlphaFoldDB" id="A0A518DW87"/>
<keyword evidence="1" id="KW-0732">Signal</keyword>
<evidence type="ECO:0000313" key="2">
    <source>
        <dbReference type="EMBL" id="QDU96097.1"/>
    </source>
</evidence>
<gene>
    <name evidence="2" type="ORF">Pla8534_39160</name>
</gene>